<evidence type="ECO:0000313" key="3">
    <source>
        <dbReference type="Proteomes" id="UP000243406"/>
    </source>
</evidence>
<dbReference type="AlphaFoldDB" id="A0A1T5BDS0"/>
<evidence type="ECO:0000256" key="1">
    <source>
        <dbReference type="SAM" id="Phobius"/>
    </source>
</evidence>
<keyword evidence="1" id="KW-0812">Transmembrane</keyword>
<sequence length="105" mass="12083">MINAVKSKIIPILFLTIILAYMFFNFQGLSSFLASSDSDNIESVRKSIENAAVQCYALEGHYPPSIDYLKENYSIITNEDAYIYHYEVEASNIMPTILVFKKWKE</sequence>
<keyword evidence="1" id="KW-1133">Transmembrane helix</keyword>
<organism evidence="2 3">
    <name type="scientific">Acetoanaerobium noterae</name>
    <dbReference type="NCBI Taxonomy" id="745369"/>
    <lineage>
        <taxon>Bacteria</taxon>
        <taxon>Bacillati</taxon>
        <taxon>Bacillota</taxon>
        <taxon>Clostridia</taxon>
        <taxon>Peptostreptococcales</taxon>
        <taxon>Filifactoraceae</taxon>
        <taxon>Acetoanaerobium</taxon>
    </lineage>
</organism>
<reference evidence="3" key="1">
    <citation type="submission" date="2017-02" db="EMBL/GenBank/DDBJ databases">
        <authorList>
            <person name="Varghese N."/>
            <person name="Submissions S."/>
        </authorList>
    </citation>
    <scope>NUCLEOTIDE SEQUENCE [LARGE SCALE GENOMIC DNA]</scope>
    <source>
        <strain evidence="3">ATCC 35199</strain>
    </source>
</reference>
<dbReference type="EMBL" id="FUYN01000003">
    <property type="protein sequence ID" value="SKB45217.1"/>
    <property type="molecule type" value="Genomic_DNA"/>
</dbReference>
<gene>
    <name evidence="2" type="ORF">SAMN02745120_1549</name>
</gene>
<proteinExistence type="predicted"/>
<evidence type="ECO:0000313" key="2">
    <source>
        <dbReference type="EMBL" id="SKB45217.1"/>
    </source>
</evidence>
<feature type="transmembrane region" description="Helical" evidence="1">
    <location>
        <begin position="12"/>
        <end position="34"/>
    </location>
</feature>
<dbReference type="OrthoDB" id="9815367at2"/>
<name>A0A1T5BDS0_9FIRM</name>
<keyword evidence="1" id="KW-0472">Membrane</keyword>
<dbReference type="Proteomes" id="UP000243406">
    <property type="component" value="Unassembled WGS sequence"/>
</dbReference>
<keyword evidence="3" id="KW-1185">Reference proteome</keyword>
<protein>
    <submittedName>
        <fullName evidence="2">Uncharacterized protein</fullName>
    </submittedName>
</protein>
<dbReference type="RefSeq" id="WP_079589420.1">
    <property type="nucleotide sequence ID" value="NZ_FUYN01000003.1"/>
</dbReference>
<accession>A0A1T5BDS0</accession>